<dbReference type="AlphaFoldDB" id="A0A397UB41"/>
<organism evidence="2 3">
    <name type="scientific">Gigaspora rosea</name>
    <dbReference type="NCBI Taxonomy" id="44941"/>
    <lineage>
        <taxon>Eukaryota</taxon>
        <taxon>Fungi</taxon>
        <taxon>Fungi incertae sedis</taxon>
        <taxon>Mucoromycota</taxon>
        <taxon>Glomeromycotina</taxon>
        <taxon>Glomeromycetes</taxon>
        <taxon>Diversisporales</taxon>
        <taxon>Gigasporaceae</taxon>
        <taxon>Gigaspora</taxon>
    </lineage>
</organism>
<comment type="caution">
    <text evidence="2">The sequence shown here is derived from an EMBL/GenBank/DDBJ whole genome shotgun (WGS) entry which is preliminary data.</text>
</comment>
<feature type="transmembrane region" description="Helical" evidence="1">
    <location>
        <begin position="34"/>
        <end position="52"/>
    </location>
</feature>
<proteinExistence type="predicted"/>
<keyword evidence="1" id="KW-1133">Transmembrane helix</keyword>
<evidence type="ECO:0000256" key="1">
    <source>
        <dbReference type="SAM" id="Phobius"/>
    </source>
</evidence>
<reference evidence="2 3" key="1">
    <citation type="submission" date="2018-06" db="EMBL/GenBank/DDBJ databases">
        <title>Comparative genomics reveals the genomic features of Rhizophagus irregularis, R. cerebriforme, R. diaphanum and Gigaspora rosea, and their symbiotic lifestyle signature.</title>
        <authorList>
            <person name="Morin E."/>
            <person name="San Clemente H."/>
            <person name="Chen E.C.H."/>
            <person name="De La Providencia I."/>
            <person name="Hainaut M."/>
            <person name="Kuo A."/>
            <person name="Kohler A."/>
            <person name="Murat C."/>
            <person name="Tang N."/>
            <person name="Roy S."/>
            <person name="Loubradou J."/>
            <person name="Henrissat B."/>
            <person name="Grigoriev I.V."/>
            <person name="Corradi N."/>
            <person name="Roux C."/>
            <person name="Martin F.M."/>
        </authorList>
    </citation>
    <scope>NUCLEOTIDE SEQUENCE [LARGE SCALE GENOMIC DNA]</scope>
    <source>
        <strain evidence="2 3">DAOM 194757</strain>
    </source>
</reference>
<keyword evidence="1" id="KW-0472">Membrane</keyword>
<gene>
    <name evidence="2" type="ORF">C2G38_2113949</name>
</gene>
<keyword evidence="1" id="KW-0812">Transmembrane</keyword>
<name>A0A397UB41_9GLOM</name>
<sequence>MVDSSWFLRKFVMLPVNFSLVYHFVLFYRFICRCFLLFSPVFTHFLLLYLFFSCCFRADFFCFIRHFSCHF</sequence>
<feature type="non-terminal residue" evidence="2">
    <location>
        <position position="71"/>
    </location>
</feature>
<dbReference type="EMBL" id="QKWP01001667">
    <property type="protein sequence ID" value="RIB07374.1"/>
    <property type="molecule type" value="Genomic_DNA"/>
</dbReference>
<dbReference type="Proteomes" id="UP000266673">
    <property type="component" value="Unassembled WGS sequence"/>
</dbReference>
<keyword evidence="3" id="KW-1185">Reference proteome</keyword>
<accession>A0A397UB41</accession>
<protein>
    <submittedName>
        <fullName evidence="2">Uncharacterized protein</fullName>
    </submittedName>
</protein>
<evidence type="ECO:0000313" key="2">
    <source>
        <dbReference type="EMBL" id="RIB07374.1"/>
    </source>
</evidence>
<feature type="transmembrane region" description="Helical" evidence="1">
    <location>
        <begin position="6"/>
        <end position="27"/>
    </location>
</feature>
<evidence type="ECO:0000313" key="3">
    <source>
        <dbReference type="Proteomes" id="UP000266673"/>
    </source>
</evidence>